<organism evidence="1">
    <name type="scientific">Arundo donax</name>
    <name type="common">Giant reed</name>
    <name type="synonym">Donax arundinaceus</name>
    <dbReference type="NCBI Taxonomy" id="35708"/>
    <lineage>
        <taxon>Eukaryota</taxon>
        <taxon>Viridiplantae</taxon>
        <taxon>Streptophyta</taxon>
        <taxon>Embryophyta</taxon>
        <taxon>Tracheophyta</taxon>
        <taxon>Spermatophyta</taxon>
        <taxon>Magnoliopsida</taxon>
        <taxon>Liliopsida</taxon>
        <taxon>Poales</taxon>
        <taxon>Poaceae</taxon>
        <taxon>PACMAD clade</taxon>
        <taxon>Arundinoideae</taxon>
        <taxon>Arundineae</taxon>
        <taxon>Arundo</taxon>
    </lineage>
</organism>
<reference evidence="1" key="2">
    <citation type="journal article" date="2015" name="Data Brief">
        <title>Shoot transcriptome of the giant reed, Arundo donax.</title>
        <authorList>
            <person name="Barrero R.A."/>
            <person name="Guerrero F.D."/>
            <person name="Moolhuijzen P."/>
            <person name="Goolsby J.A."/>
            <person name="Tidwell J."/>
            <person name="Bellgard S.E."/>
            <person name="Bellgard M.I."/>
        </authorList>
    </citation>
    <scope>NUCLEOTIDE SEQUENCE</scope>
    <source>
        <tissue evidence="1">Shoot tissue taken approximately 20 cm above the soil surface</tissue>
    </source>
</reference>
<reference evidence="1" key="1">
    <citation type="submission" date="2014-09" db="EMBL/GenBank/DDBJ databases">
        <authorList>
            <person name="Magalhaes I.L.F."/>
            <person name="Oliveira U."/>
            <person name="Santos F.R."/>
            <person name="Vidigal T.H.D.A."/>
            <person name="Brescovit A.D."/>
            <person name="Santos A.J."/>
        </authorList>
    </citation>
    <scope>NUCLEOTIDE SEQUENCE</scope>
    <source>
        <tissue evidence="1">Shoot tissue taken approximately 20 cm above the soil surface</tissue>
    </source>
</reference>
<accession>A0A0A9HLR0</accession>
<evidence type="ECO:0000313" key="1">
    <source>
        <dbReference type="EMBL" id="JAE36784.1"/>
    </source>
</evidence>
<dbReference type="AlphaFoldDB" id="A0A0A9HLR0"/>
<name>A0A0A9HLR0_ARUDO</name>
<dbReference type="EMBL" id="GBRH01161112">
    <property type="protein sequence ID" value="JAE36784.1"/>
    <property type="molecule type" value="Transcribed_RNA"/>
</dbReference>
<sequence length="32" mass="3615">MSYMMHLLAADLNKKMKLDIIHLLVSTGQSVL</sequence>
<proteinExistence type="predicted"/>
<protein>
    <submittedName>
        <fullName evidence="1">Uncharacterized protein</fullName>
    </submittedName>
</protein>